<protein>
    <submittedName>
        <fullName evidence="1">Carbon monoxide dehydrogenase subunit G</fullName>
    </submittedName>
</protein>
<reference evidence="1" key="1">
    <citation type="submission" date="2021-06" db="EMBL/GenBank/DDBJ databases">
        <title>Direct submission.</title>
        <authorList>
            <person name="Lee C.-S."/>
            <person name="Jin L."/>
        </authorList>
    </citation>
    <scope>NUCLEOTIDE SEQUENCE</scope>
    <source>
        <strain evidence="1">Con5</strain>
    </source>
</reference>
<dbReference type="Gene3D" id="3.30.530.20">
    <property type="match status" value="1"/>
</dbReference>
<dbReference type="PANTHER" id="PTHR38588">
    <property type="entry name" value="BLL0334 PROTEIN"/>
    <property type="match status" value="1"/>
</dbReference>
<dbReference type="KEGG" id="gfu:KM031_10055"/>
<keyword evidence="2" id="KW-1185">Reference proteome</keyword>
<evidence type="ECO:0000313" key="2">
    <source>
        <dbReference type="Proteomes" id="UP000679352"/>
    </source>
</evidence>
<dbReference type="Pfam" id="PF06240">
    <property type="entry name" value="COXG"/>
    <property type="match status" value="1"/>
</dbReference>
<dbReference type="EMBL" id="CP076361">
    <property type="protein sequence ID" value="QWK89216.1"/>
    <property type="molecule type" value="Genomic_DNA"/>
</dbReference>
<dbReference type="InterPro" id="IPR023393">
    <property type="entry name" value="START-like_dom_sf"/>
</dbReference>
<gene>
    <name evidence="1" type="ORF">KM031_10055</name>
</gene>
<dbReference type="Proteomes" id="UP000679352">
    <property type="component" value="Chromosome"/>
</dbReference>
<proteinExistence type="predicted"/>
<evidence type="ECO:0000313" key="1">
    <source>
        <dbReference type="EMBL" id="QWK89216.1"/>
    </source>
</evidence>
<name>A0A975P6E2_9RHOB</name>
<dbReference type="SUPFAM" id="SSF55961">
    <property type="entry name" value="Bet v1-like"/>
    <property type="match status" value="1"/>
</dbReference>
<dbReference type="RefSeq" id="WP_215505770.1">
    <property type="nucleotide sequence ID" value="NZ_CP076361.1"/>
</dbReference>
<dbReference type="InterPro" id="IPR010419">
    <property type="entry name" value="CO_DH_gsu"/>
</dbReference>
<dbReference type="AlphaFoldDB" id="A0A975P6E2"/>
<sequence>MEMEESLFIAAPQQAVWEALNDPGMLQRCIPGCTAITRKSPDEMLAKVHINIAFVQKDIVARLQHQHRSAPDRLTLVGMVGQRATGTSQIVLTPAEGGTLLTYKIKASINVSFATLGSFVINKTAKRLSGEFFARLAAELQKAHA</sequence>
<accession>A0A975P6E2</accession>
<dbReference type="PANTHER" id="PTHR38588:SF1">
    <property type="entry name" value="BLL0334 PROTEIN"/>
    <property type="match status" value="1"/>
</dbReference>
<organism evidence="1 2">
    <name type="scientific">Gemmobacter fulvus</name>
    <dbReference type="NCBI Taxonomy" id="2840474"/>
    <lineage>
        <taxon>Bacteria</taxon>
        <taxon>Pseudomonadati</taxon>
        <taxon>Pseudomonadota</taxon>
        <taxon>Alphaproteobacteria</taxon>
        <taxon>Rhodobacterales</taxon>
        <taxon>Paracoccaceae</taxon>
        <taxon>Gemmobacter</taxon>
    </lineage>
</organism>
<dbReference type="CDD" id="cd05018">
    <property type="entry name" value="CoxG"/>
    <property type="match status" value="1"/>
</dbReference>